<evidence type="ECO:0000313" key="2">
    <source>
        <dbReference type="EMBL" id="PAV56908.1"/>
    </source>
</evidence>
<evidence type="ECO:0000256" key="1">
    <source>
        <dbReference type="SAM" id="MobiDB-lite"/>
    </source>
</evidence>
<feature type="region of interest" description="Disordered" evidence="1">
    <location>
        <begin position="166"/>
        <end position="185"/>
    </location>
</feature>
<name>A0A2A2J532_9BILA</name>
<accession>A0A2A2J532</accession>
<evidence type="ECO:0000313" key="3">
    <source>
        <dbReference type="Proteomes" id="UP000218231"/>
    </source>
</evidence>
<gene>
    <name evidence="2" type="ORF">WR25_15753</name>
</gene>
<dbReference type="AlphaFoldDB" id="A0A2A2J532"/>
<dbReference type="EMBL" id="LIAE01010670">
    <property type="protein sequence ID" value="PAV56908.1"/>
    <property type="molecule type" value="Genomic_DNA"/>
</dbReference>
<keyword evidence="3" id="KW-1185">Reference proteome</keyword>
<organism evidence="2 3">
    <name type="scientific">Diploscapter pachys</name>
    <dbReference type="NCBI Taxonomy" id="2018661"/>
    <lineage>
        <taxon>Eukaryota</taxon>
        <taxon>Metazoa</taxon>
        <taxon>Ecdysozoa</taxon>
        <taxon>Nematoda</taxon>
        <taxon>Chromadorea</taxon>
        <taxon>Rhabditida</taxon>
        <taxon>Rhabditina</taxon>
        <taxon>Rhabditomorpha</taxon>
        <taxon>Rhabditoidea</taxon>
        <taxon>Rhabditidae</taxon>
        <taxon>Diploscapter</taxon>
    </lineage>
</organism>
<dbReference type="Proteomes" id="UP000218231">
    <property type="component" value="Unassembled WGS sequence"/>
</dbReference>
<reference evidence="2 3" key="1">
    <citation type="journal article" date="2017" name="Curr. Biol.">
        <title>Genome architecture and evolution of a unichromosomal asexual nematode.</title>
        <authorList>
            <person name="Fradin H."/>
            <person name="Zegar C."/>
            <person name="Gutwein M."/>
            <person name="Lucas J."/>
            <person name="Kovtun M."/>
            <person name="Corcoran D."/>
            <person name="Baugh L.R."/>
            <person name="Kiontke K."/>
            <person name="Gunsalus K."/>
            <person name="Fitch D.H."/>
            <person name="Piano F."/>
        </authorList>
    </citation>
    <scope>NUCLEOTIDE SEQUENCE [LARGE SCALE GENOMIC DNA]</scope>
    <source>
        <strain evidence="2">PF1309</strain>
    </source>
</reference>
<sequence length="211" mass="23556">MLFNKNTSKLIDSGYPIYEMENGVVTIDNTAEIILYYAFKPEYEAVVLVYAPVIGMKIHNYKGASTQEVVHLNGTDEFKAQVILRNTKVSTWISKIDYFEYNDTLIYIYNGVKEIIYTDVLPEDGLELIISKENSSNAIGYKLVNPVYTFVITRGYVIVIFANSDDPSSTAKPTTPHSVPTTAQAASTTTIFESTTSALYRCGQIMEAPIN</sequence>
<proteinExistence type="predicted"/>
<protein>
    <submittedName>
        <fullName evidence="2">Uncharacterized protein</fullName>
    </submittedName>
</protein>
<comment type="caution">
    <text evidence="2">The sequence shown here is derived from an EMBL/GenBank/DDBJ whole genome shotgun (WGS) entry which is preliminary data.</text>
</comment>